<evidence type="ECO:0000256" key="3">
    <source>
        <dbReference type="RuleBase" id="RU369035"/>
    </source>
</evidence>
<dbReference type="Gene3D" id="1.25.40.1040">
    <property type="match status" value="1"/>
</dbReference>
<dbReference type="GO" id="GO:0180010">
    <property type="term" value="P:co-transcriptional mRNA 3'-end processing, cleavage and polyadenylation pathway"/>
    <property type="evidence" value="ECO:0007669"/>
    <property type="project" value="UniProtKB-UniRule"/>
</dbReference>
<evidence type="ECO:0000256" key="1">
    <source>
        <dbReference type="ARBA" id="ARBA00022737"/>
    </source>
</evidence>
<dbReference type="InterPro" id="IPR003107">
    <property type="entry name" value="HAT"/>
</dbReference>
<dbReference type="AlphaFoldDB" id="A0A0C3BML1"/>
<organism evidence="5 6">
    <name type="scientific">Serendipita vermifera MAFF 305830</name>
    <dbReference type="NCBI Taxonomy" id="933852"/>
    <lineage>
        <taxon>Eukaryota</taxon>
        <taxon>Fungi</taxon>
        <taxon>Dikarya</taxon>
        <taxon>Basidiomycota</taxon>
        <taxon>Agaricomycotina</taxon>
        <taxon>Agaricomycetes</taxon>
        <taxon>Sebacinales</taxon>
        <taxon>Serendipitaceae</taxon>
        <taxon>Serendipita</taxon>
    </lineage>
</organism>
<evidence type="ECO:0000313" key="5">
    <source>
        <dbReference type="EMBL" id="KIM32651.1"/>
    </source>
</evidence>
<dbReference type="GO" id="GO:0005634">
    <property type="term" value="C:nucleus"/>
    <property type="evidence" value="ECO:0007669"/>
    <property type="project" value="UniProtKB-SubCell"/>
</dbReference>
<gene>
    <name evidence="5" type="ORF">M408DRAFT_62773</name>
</gene>
<dbReference type="InterPro" id="IPR011990">
    <property type="entry name" value="TPR-like_helical_dom_sf"/>
</dbReference>
<dbReference type="GO" id="GO:0005737">
    <property type="term" value="C:cytoplasm"/>
    <property type="evidence" value="ECO:0007669"/>
    <property type="project" value="UniProtKB-SubCell"/>
</dbReference>
<dbReference type="GO" id="GO:0003729">
    <property type="term" value="F:mRNA binding"/>
    <property type="evidence" value="ECO:0007669"/>
    <property type="project" value="TreeGrafter"/>
</dbReference>
<name>A0A0C3BML1_SERVB</name>
<comment type="subcellular location">
    <subcellularLocation>
        <location evidence="3">Nucleus</location>
    </subcellularLocation>
    <subcellularLocation>
        <location evidence="3">Cytoplasm</location>
    </subcellularLocation>
    <text evidence="3">Nucleus and/or cytoplasm.</text>
</comment>
<feature type="domain" description="Suppressor of forked" evidence="4">
    <location>
        <begin position="41"/>
        <end position="581"/>
    </location>
</feature>
<dbReference type="InterPro" id="IPR045243">
    <property type="entry name" value="Rna14-like"/>
</dbReference>
<reference evidence="6" key="2">
    <citation type="submission" date="2015-01" db="EMBL/GenBank/DDBJ databases">
        <title>Evolutionary Origins and Diversification of the Mycorrhizal Mutualists.</title>
        <authorList>
            <consortium name="DOE Joint Genome Institute"/>
            <consortium name="Mycorrhizal Genomics Consortium"/>
            <person name="Kohler A."/>
            <person name="Kuo A."/>
            <person name="Nagy L.G."/>
            <person name="Floudas D."/>
            <person name="Copeland A."/>
            <person name="Barry K.W."/>
            <person name="Cichocki N."/>
            <person name="Veneault-Fourrey C."/>
            <person name="LaButti K."/>
            <person name="Lindquist E.A."/>
            <person name="Lipzen A."/>
            <person name="Lundell T."/>
            <person name="Morin E."/>
            <person name="Murat C."/>
            <person name="Riley R."/>
            <person name="Ohm R."/>
            <person name="Sun H."/>
            <person name="Tunlid A."/>
            <person name="Henrissat B."/>
            <person name="Grigoriev I.V."/>
            <person name="Hibbett D.S."/>
            <person name="Martin F."/>
        </authorList>
    </citation>
    <scope>NUCLEOTIDE SEQUENCE [LARGE SCALE GENOMIC DNA]</scope>
    <source>
        <strain evidence="6">MAFF 305830</strain>
    </source>
</reference>
<dbReference type="InterPro" id="IPR008847">
    <property type="entry name" value="Suf"/>
</dbReference>
<dbReference type="PANTHER" id="PTHR19980:SF0">
    <property type="entry name" value="CLEAVAGE STIMULATION FACTOR SUBUNIT 3"/>
    <property type="match status" value="1"/>
</dbReference>
<reference evidence="5 6" key="1">
    <citation type="submission" date="2014-04" db="EMBL/GenBank/DDBJ databases">
        <authorList>
            <consortium name="DOE Joint Genome Institute"/>
            <person name="Kuo A."/>
            <person name="Zuccaro A."/>
            <person name="Kohler A."/>
            <person name="Nagy L.G."/>
            <person name="Floudas D."/>
            <person name="Copeland A."/>
            <person name="Barry K.W."/>
            <person name="Cichocki N."/>
            <person name="Veneault-Fourrey C."/>
            <person name="LaButti K."/>
            <person name="Lindquist E.A."/>
            <person name="Lipzen A."/>
            <person name="Lundell T."/>
            <person name="Morin E."/>
            <person name="Murat C."/>
            <person name="Sun H."/>
            <person name="Tunlid A."/>
            <person name="Henrissat B."/>
            <person name="Grigoriev I.V."/>
            <person name="Hibbett D.S."/>
            <person name="Martin F."/>
            <person name="Nordberg H.P."/>
            <person name="Cantor M.N."/>
            <person name="Hua S.X."/>
        </authorList>
    </citation>
    <scope>NUCLEOTIDE SEQUENCE [LARGE SCALE GENOMIC DNA]</scope>
    <source>
        <strain evidence="5 6">MAFF 305830</strain>
    </source>
</reference>
<evidence type="ECO:0000259" key="4">
    <source>
        <dbReference type="Pfam" id="PF05843"/>
    </source>
</evidence>
<protein>
    <recommendedName>
        <fullName evidence="3">mRNA 3'-end-processing protein RNA14</fullName>
    </recommendedName>
</protein>
<dbReference type="EMBL" id="KN824279">
    <property type="protein sequence ID" value="KIM32651.1"/>
    <property type="molecule type" value="Genomic_DNA"/>
</dbReference>
<accession>A0A0C3BML1</accession>
<keyword evidence="3" id="KW-0507">mRNA processing</keyword>
<evidence type="ECO:0000256" key="2">
    <source>
        <dbReference type="ARBA" id="ARBA00023242"/>
    </source>
</evidence>
<keyword evidence="6" id="KW-1185">Reference proteome</keyword>
<sequence length="585" mass="67426">MADVEAAAAAFLENEIQQQEYSQATEVIDDQASAPASPFEALQSRLREHPYDTTAWQDLVNIAEDSGDFKLINTAYSSLLKVYPNTVQAQVAYLRHSQRAYPPGKPTTQDPPPIPTPQALFSQWLKQSPDVELWKLYLDYVRLVVFSPRDVIKKAFEFALRFVGQDRDAGEIWKEYIEYIKADPTSTEREGQEKMDLLRSVYRRAVQIPLDNLEQIWREWDAFENGLNKLTAKKFLADVSPDYMTARTKKTELAEHHKRIRLYPSMIHGERAALDLPVPPVMRSEERSLLAAWRKYLEFEESNPLEIEEKSMLNARILAIYRKAVIKMRFYPEVWHLAYLWSQTNGKADDAHGFLKNGLDANPTSFLLNFSYTEHQEQAMKKAEIHEIFRKFTTILKKELDDLEEQHVAEGGNRVSQQPAGATKAPVPNERMEGILIDKRTELGQASLAWLRYAKRVGQSVGMRNTFKEIRSDKWVCWQVYEAAAILEHQLAPTSDVSSKIFELGLRLFGTDVDYVVRYLNFLINKCDEANARALFEKSVGVFEAEKARPIWQRWLMYQMNVADLPTLHKLDKRVAEAYPKGLLA</sequence>
<dbReference type="OrthoDB" id="26282at2759"/>
<proteinExistence type="predicted"/>
<dbReference type="HOGENOM" id="CLU_007630_0_1_1"/>
<keyword evidence="3" id="KW-0963">Cytoplasm</keyword>
<dbReference type="STRING" id="933852.A0A0C3BML1"/>
<dbReference type="PANTHER" id="PTHR19980">
    <property type="entry name" value="RNA CLEAVAGE STIMULATION FACTOR"/>
    <property type="match status" value="1"/>
</dbReference>
<dbReference type="SUPFAM" id="SSF48452">
    <property type="entry name" value="TPR-like"/>
    <property type="match status" value="2"/>
</dbReference>
<evidence type="ECO:0000313" key="6">
    <source>
        <dbReference type="Proteomes" id="UP000054097"/>
    </source>
</evidence>
<dbReference type="SMART" id="SM00386">
    <property type="entry name" value="HAT"/>
    <property type="match status" value="6"/>
</dbReference>
<dbReference type="Pfam" id="PF05843">
    <property type="entry name" value="Suf"/>
    <property type="match status" value="1"/>
</dbReference>
<keyword evidence="1" id="KW-0677">Repeat</keyword>
<dbReference type="Proteomes" id="UP000054097">
    <property type="component" value="Unassembled WGS sequence"/>
</dbReference>
<comment type="function">
    <text evidence="3">Component of the cleavage factor IA (CFIA) complex, which is involved in the endonucleolytic cleavage during polyadenylation-dependent pre-mRNA 3'-end formation.</text>
</comment>
<keyword evidence="2 3" id="KW-0539">Nucleus</keyword>